<keyword evidence="1" id="KW-0547">Nucleotide-binding</keyword>
<accession>A0A1Y1SFC1</accession>
<evidence type="ECO:0000256" key="2">
    <source>
        <dbReference type="ARBA" id="ARBA00022840"/>
    </source>
</evidence>
<dbReference type="PIRSF" id="PIRSF002849">
    <property type="entry name" value="AAA_ATPase_chaperone_MoxR_prd"/>
    <property type="match status" value="1"/>
</dbReference>
<reference evidence="6 7" key="1">
    <citation type="submission" date="2013-04" db="EMBL/GenBank/DDBJ databases">
        <title>Oceanococcus atlanticus 22II-S10r2 Genome Sequencing.</title>
        <authorList>
            <person name="Lai Q."/>
            <person name="Li G."/>
            <person name="Shao Z."/>
        </authorList>
    </citation>
    <scope>NUCLEOTIDE SEQUENCE [LARGE SCALE GENOMIC DNA]</scope>
    <source>
        <strain evidence="6 7">22II-S10r2</strain>
    </source>
</reference>
<dbReference type="GO" id="GO:0005524">
    <property type="term" value="F:ATP binding"/>
    <property type="evidence" value="ECO:0007669"/>
    <property type="project" value="UniProtKB-KW"/>
</dbReference>
<dbReference type="Gene3D" id="3.40.50.300">
    <property type="entry name" value="P-loop containing nucleotide triphosphate hydrolases"/>
    <property type="match status" value="1"/>
</dbReference>
<dbReference type="Proteomes" id="UP000192342">
    <property type="component" value="Unassembled WGS sequence"/>
</dbReference>
<organism evidence="6 7">
    <name type="scientific">Oceanococcus atlanticus</name>
    <dbReference type="NCBI Taxonomy" id="1317117"/>
    <lineage>
        <taxon>Bacteria</taxon>
        <taxon>Pseudomonadati</taxon>
        <taxon>Pseudomonadota</taxon>
        <taxon>Gammaproteobacteria</taxon>
        <taxon>Chromatiales</taxon>
        <taxon>Oceanococcaceae</taxon>
        <taxon>Oceanococcus</taxon>
    </lineage>
</organism>
<sequence>MSDRIASILTSASEIILGKPDVLKLSLSCLLAQGHLLIEDVPGVGKTTLAQTLAHLLGLQYRRIQFTSDLLPADIGGVSVFDKDSGQFRFQPGPVFCQVLLADEINRASPKTQSALLEAMEEGQVTSDGETRKLPQPFFVIATQNPLDQIGTFALPESQLDRFLMRLSLGYPSHQAEKELLLGQSRRELLLQQGNVLSDGDVLDLQSQVGGITASPALIDYILALVNASRSHARVALGLSPRSGLALKRAAQAWALIDGRKAVVPEDVQAVFPHVAGHRLQLNSGDDSGVATLIKELLADVAIP</sequence>
<feature type="domain" description="ChlI/MoxR AAA lid" evidence="5">
    <location>
        <begin position="228"/>
        <end position="281"/>
    </location>
</feature>
<dbReference type="InterPro" id="IPR027417">
    <property type="entry name" value="P-loop_NTPase"/>
</dbReference>
<dbReference type="SUPFAM" id="SSF52540">
    <property type="entry name" value="P-loop containing nucleoside triphosphate hydrolases"/>
    <property type="match status" value="1"/>
</dbReference>
<feature type="domain" description="ATPase AAA-3" evidence="4">
    <location>
        <begin position="35"/>
        <end position="165"/>
    </location>
</feature>
<dbReference type="FunFam" id="3.40.50.300:FF:000640">
    <property type="entry name" value="MoxR family ATPase"/>
    <property type="match status" value="1"/>
</dbReference>
<dbReference type="RefSeq" id="WP_083560947.1">
    <property type="nucleotide sequence ID" value="NZ_AQQV01000001.1"/>
</dbReference>
<evidence type="ECO:0000313" key="6">
    <source>
        <dbReference type="EMBL" id="ORE88362.1"/>
    </source>
</evidence>
<protein>
    <submittedName>
        <fullName evidence="6">MoxR protein</fullName>
    </submittedName>
</protein>
<keyword evidence="2" id="KW-0067">ATP-binding</keyword>
<dbReference type="Pfam" id="PF17863">
    <property type="entry name" value="AAA_lid_2"/>
    <property type="match status" value="1"/>
</dbReference>
<proteinExistence type="inferred from homology"/>
<dbReference type="InterPro" id="IPR050764">
    <property type="entry name" value="CbbQ/NirQ/NorQ/GpvN"/>
</dbReference>
<dbReference type="Gene3D" id="1.10.8.80">
    <property type="entry name" value="Magnesium chelatase subunit I, C-Terminal domain"/>
    <property type="match status" value="1"/>
</dbReference>
<dbReference type="PANTHER" id="PTHR42759:SF5">
    <property type="entry name" value="METHANOL DEHYDROGENASE REGULATOR"/>
    <property type="match status" value="1"/>
</dbReference>
<dbReference type="OrthoDB" id="9808397at2"/>
<gene>
    <name evidence="6" type="ORF">ATO7_00765</name>
</gene>
<dbReference type="Pfam" id="PF07726">
    <property type="entry name" value="AAA_3"/>
    <property type="match status" value="1"/>
</dbReference>
<dbReference type="InterPro" id="IPR011703">
    <property type="entry name" value="ATPase_AAA-3"/>
</dbReference>
<evidence type="ECO:0000256" key="1">
    <source>
        <dbReference type="ARBA" id="ARBA00022741"/>
    </source>
</evidence>
<dbReference type="CDD" id="cd00009">
    <property type="entry name" value="AAA"/>
    <property type="match status" value="1"/>
</dbReference>
<evidence type="ECO:0000256" key="3">
    <source>
        <dbReference type="ARBA" id="ARBA00061607"/>
    </source>
</evidence>
<evidence type="ECO:0000259" key="5">
    <source>
        <dbReference type="Pfam" id="PF17863"/>
    </source>
</evidence>
<name>A0A1Y1SFC1_9GAMM</name>
<evidence type="ECO:0000313" key="7">
    <source>
        <dbReference type="Proteomes" id="UP000192342"/>
    </source>
</evidence>
<evidence type="ECO:0000259" key="4">
    <source>
        <dbReference type="Pfam" id="PF07726"/>
    </source>
</evidence>
<comment type="similarity">
    <text evidence="3">Belongs to the MoxR family.</text>
</comment>
<keyword evidence="7" id="KW-1185">Reference proteome</keyword>
<dbReference type="PANTHER" id="PTHR42759">
    <property type="entry name" value="MOXR FAMILY PROTEIN"/>
    <property type="match status" value="1"/>
</dbReference>
<comment type="caution">
    <text evidence="6">The sequence shown here is derived from an EMBL/GenBank/DDBJ whole genome shotgun (WGS) entry which is preliminary data.</text>
</comment>
<dbReference type="InterPro" id="IPR041628">
    <property type="entry name" value="ChlI/MoxR_AAA_lid"/>
</dbReference>
<dbReference type="STRING" id="1317117.ATO7_00765"/>
<dbReference type="AlphaFoldDB" id="A0A1Y1SFC1"/>
<dbReference type="GO" id="GO:0016887">
    <property type="term" value="F:ATP hydrolysis activity"/>
    <property type="evidence" value="ECO:0007669"/>
    <property type="project" value="InterPro"/>
</dbReference>
<dbReference type="EMBL" id="AQQV01000001">
    <property type="protein sequence ID" value="ORE88362.1"/>
    <property type="molecule type" value="Genomic_DNA"/>
</dbReference>